<keyword evidence="1" id="KW-0472">Membrane</keyword>
<accession>A0A4S2MVA5</accession>
<evidence type="ECO:0000256" key="1">
    <source>
        <dbReference type="SAM" id="Phobius"/>
    </source>
</evidence>
<gene>
    <name evidence="2" type="ORF">EX30DRAFT_349308</name>
</gene>
<dbReference type="InParanoid" id="A0A4S2MVA5"/>
<protein>
    <submittedName>
        <fullName evidence="2">Uncharacterized protein</fullName>
    </submittedName>
</protein>
<keyword evidence="1" id="KW-0812">Transmembrane</keyword>
<dbReference type="Proteomes" id="UP000298138">
    <property type="component" value="Unassembled WGS sequence"/>
</dbReference>
<name>A0A4S2MVA5_9PEZI</name>
<dbReference type="AlphaFoldDB" id="A0A4S2MVA5"/>
<keyword evidence="3" id="KW-1185">Reference proteome</keyword>
<evidence type="ECO:0000313" key="2">
    <source>
        <dbReference type="EMBL" id="TGZ80457.1"/>
    </source>
</evidence>
<keyword evidence="1" id="KW-1133">Transmembrane helix</keyword>
<feature type="transmembrane region" description="Helical" evidence="1">
    <location>
        <begin position="29"/>
        <end position="47"/>
    </location>
</feature>
<sequence length="156" mass="16838">MISTGADSEPKPGSESGNEFELVYVRDSIIFLILPLIFLTLLTFLSFPSATAIGNMNPPNASAMSKFRRNLLHLTIRHPQPALGHNHTQTGTSTLYRYSGASDVTGPGNMGVGILYDTLSSYWRGNTALGIMVLIARPMHNCDGMRVIVRGVDGTG</sequence>
<organism evidence="2 3">
    <name type="scientific">Ascodesmis nigricans</name>
    <dbReference type="NCBI Taxonomy" id="341454"/>
    <lineage>
        <taxon>Eukaryota</taxon>
        <taxon>Fungi</taxon>
        <taxon>Dikarya</taxon>
        <taxon>Ascomycota</taxon>
        <taxon>Pezizomycotina</taxon>
        <taxon>Pezizomycetes</taxon>
        <taxon>Pezizales</taxon>
        <taxon>Ascodesmidaceae</taxon>
        <taxon>Ascodesmis</taxon>
    </lineage>
</organism>
<proteinExistence type="predicted"/>
<evidence type="ECO:0000313" key="3">
    <source>
        <dbReference type="Proteomes" id="UP000298138"/>
    </source>
</evidence>
<reference evidence="2 3" key="1">
    <citation type="submission" date="2019-04" db="EMBL/GenBank/DDBJ databases">
        <title>Comparative genomics and transcriptomics to analyze fruiting body development in filamentous ascomycetes.</title>
        <authorList>
            <consortium name="DOE Joint Genome Institute"/>
            <person name="Lutkenhaus R."/>
            <person name="Traeger S."/>
            <person name="Breuer J."/>
            <person name="Kuo A."/>
            <person name="Lipzen A."/>
            <person name="Pangilinan J."/>
            <person name="Dilworth D."/>
            <person name="Sandor L."/>
            <person name="Poggeler S."/>
            <person name="Barry K."/>
            <person name="Grigoriev I.V."/>
            <person name="Nowrousian M."/>
        </authorList>
    </citation>
    <scope>NUCLEOTIDE SEQUENCE [LARGE SCALE GENOMIC DNA]</scope>
    <source>
        <strain evidence="2 3">CBS 389.68</strain>
    </source>
</reference>
<dbReference type="EMBL" id="ML220124">
    <property type="protein sequence ID" value="TGZ80457.1"/>
    <property type="molecule type" value="Genomic_DNA"/>
</dbReference>